<feature type="transmembrane region" description="Helical" evidence="7">
    <location>
        <begin position="99"/>
        <end position="119"/>
    </location>
</feature>
<feature type="transmembrane region" description="Helical" evidence="7">
    <location>
        <begin position="20"/>
        <end position="42"/>
    </location>
</feature>
<feature type="transmembrane region" description="Helical" evidence="7">
    <location>
        <begin position="361"/>
        <end position="380"/>
    </location>
</feature>
<feature type="transmembrane region" description="Helical" evidence="7">
    <location>
        <begin position="306"/>
        <end position="324"/>
    </location>
</feature>
<evidence type="ECO:0000256" key="6">
    <source>
        <dbReference type="ARBA" id="ARBA00023136"/>
    </source>
</evidence>
<dbReference type="PANTHER" id="PTHR30250:SF10">
    <property type="entry name" value="LIPOPOLYSACCHARIDE BIOSYNTHESIS PROTEIN WZXC"/>
    <property type="match status" value="1"/>
</dbReference>
<feature type="transmembrane region" description="Helical" evidence="7">
    <location>
        <begin position="392"/>
        <end position="411"/>
    </location>
</feature>
<keyword evidence="6 7" id="KW-0472">Membrane</keyword>
<keyword evidence="4 7" id="KW-0812">Transmembrane</keyword>
<evidence type="ECO:0000256" key="3">
    <source>
        <dbReference type="ARBA" id="ARBA00022475"/>
    </source>
</evidence>
<feature type="transmembrane region" description="Helical" evidence="7">
    <location>
        <begin position="72"/>
        <end position="93"/>
    </location>
</feature>
<keyword evidence="5 7" id="KW-1133">Transmembrane helix</keyword>
<evidence type="ECO:0000256" key="1">
    <source>
        <dbReference type="ARBA" id="ARBA00004651"/>
    </source>
</evidence>
<dbReference type="InterPro" id="IPR050833">
    <property type="entry name" value="Poly_Biosynth_Transport"/>
</dbReference>
<evidence type="ECO:0000256" key="2">
    <source>
        <dbReference type="ARBA" id="ARBA00007430"/>
    </source>
</evidence>
<dbReference type="RefSeq" id="WP_338549489.1">
    <property type="nucleotide sequence ID" value="NZ_CP146069.1"/>
</dbReference>
<dbReference type="PANTHER" id="PTHR30250">
    <property type="entry name" value="PST FAMILY PREDICTED COLANIC ACID TRANSPORTER"/>
    <property type="match status" value="1"/>
</dbReference>
<sequence>MSTQFWSFGLQWSRVGINAALFLIATRFLSLTEIGLFATAFAPIRLSQGLHRAGIAETVIILGKHPWRLNGLFVVSTALGLFLAVVFASIGYLTATPTLIALAIIPLLNGLGAVSEGLLRRNLRLRALALRTAIIQSVAALSALGLLAAGFGIWALIGFAVLNAFGTCLLNCMLARWVPTRLPRFADVTPLLPKVAQIAARDIVGAAQMPLALLAVGLTLGLPAAGAFQIATRIYNLIDALTLSPLRFIALPQLAQDTVGSRLRFVEHLSRAAWLASWVWAIVLLFAPDLLGLLLTHEHASATAPILRAFAGLGLFSALTMPLNQALTVRLQTSLVLQRAIVMLCLGALLLLPALTVSPTACALALSAAAFIVNLWYIPTALPRLYLNFKDLSVAGSPLLAAGLAICLILITPNLPMIAQLACGTLIYLCLVALLPKPNMRPT</sequence>
<evidence type="ECO:0000313" key="9">
    <source>
        <dbReference type="Proteomes" id="UP001364156"/>
    </source>
</evidence>
<dbReference type="EMBL" id="CP146069">
    <property type="protein sequence ID" value="WWR46641.1"/>
    <property type="molecule type" value="Genomic_DNA"/>
</dbReference>
<name>A0ABZ2HJC7_9RHOB</name>
<protein>
    <submittedName>
        <fullName evidence="8">Oligosaccharide flippase family protein</fullName>
    </submittedName>
</protein>
<feature type="transmembrane region" description="Helical" evidence="7">
    <location>
        <begin position="336"/>
        <end position="355"/>
    </location>
</feature>
<evidence type="ECO:0000256" key="7">
    <source>
        <dbReference type="SAM" id="Phobius"/>
    </source>
</evidence>
<proteinExistence type="inferred from homology"/>
<reference evidence="8 9" key="1">
    <citation type="submission" date="2023-10" db="EMBL/GenBank/DDBJ databases">
        <title>Roseovarius strain S88 nov., isolated from a marine algae.</title>
        <authorList>
            <person name="Lee M.W."/>
            <person name="Lee J.K."/>
            <person name="Kim J.M."/>
            <person name="Choi D.G."/>
            <person name="Baek J.H."/>
            <person name="Bayburt H."/>
            <person name="Jung J.J."/>
            <person name="Han D.M."/>
            <person name="Jeon C.O."/>
        </authorList>
    </citation>
    <scope>NUCLEOTIDE SEQUENCE [LARGE SCALE GENOMIC DNA]</scope>
    <source>
        <strain evidence="8 9">S88</strain>
    </source>
</reference>
<comment type="similarity">
    <text evidence="2">Belongs to the polysaccharide synthase family.</text>
</comment>
<comment type="subcellular location">
    <subcellularLocation>
        <location evidence="1">Cell membrane</location>
        <topology evidence="1">Multi-pass membrane protein</topology>
    </subcellularLocation>
</comment>
<keyword evidence="3" id="KW-1003">Cell membrane</keyword>
<dbReference type="Proteomes" id="UP001364156">
    <property type="component" value="Chromosome"/>
</dbReference>
<accession>A0ABZ2HJC7</accession>
<dbReference type="Pfam" id="PF13440">
    <property type="entry name" value="Polysacc_synt_3"/>
    <property type="match status" value="1"/>
</dbReference>
<keyword evidence="9" id="KW-1185">Reference proteome</keyword>
<organism evidence="8 9">
    <name type="scientific">Roseovarius phycicola</name>
    <dbReference type="NCBI Taxonomy" id="3080976"/>
    <lineage>
        <taxon>Bacteria</taxon>
        <taxon>Pseudomonadati</taxon>
        <taxon>Pseudomonadota</taxon>
        <taxon>Alphaproteobacteria</taxon>
        <taxon>Rhodobacterales</taxon>
        <taxon>Roseobacteraceae</taxon>
        <taxon>Roseovarius</taxon>
    </lineage>
</organism>
<evidence type="ECO:0000256" key="5">
    <source>
        <dbReference type="ARBA" id="ARBA00022989"/>
    </source>
</evidence>
<feature type="transmembrane region" description="Helical" evidence="7">
    <location>
        <begin position="272"/>
        <end position="294"/>
    </location>
</feature>
<evidence type="ECO:0000256" key="4">
    <source>
        <dbReference type="ARBA" id="ARBA00022692"/>
    </source>
</evidence>
<gene>
    <name evidence="8" type="ORF">RZ517_00155</name>
</gene>
<evidence type="ECO:0000313" key="8">
    <source>
        <dbReference type="EMBL" id="WWR46641.1"/>
    </source>
</evidence>
<feature type="transmembrane region" description="Helical" evidence="7">
    <location>
        <begin position="417"/>
        <end position="435"/>
    </location>
</feature>